<keyword evidence="2" id="KW-1185">Reference proteome</keyword>
<protein>
    <recommendedName>
        <fullName evidence="3">Peptidase S33 tripeptidyl aminopeptidase-like C-terminal domain-containing protein</fullName>
    </recommendedName>
</protein>
<organism evidence="1 2">
    <name type="scientific">Streptacidiphilus pinicola</name>
    <dbReference type="NCBI Taxonomy" id="2219663"/>
    <lineage>
        <taxon>Bacteria</taxon>
        <taxon>Bacillati</taxon>
        <taxon>Actinomycetota</taxon>
        <taxon>Actinomycetes</taxon>
        <taxon>Kitasatosporales</taxon>
        <taxon>Streptomycetaceae</taxon>
        <taxon>Streptacidiphilus</taxon>
    </lineage>
</organism>
<evidence type="ECO:0000313" key="1">
    <source>
        <dbReference type="EMBL" id="RAG81060.1"/>
    </source>
</evidence>
<reference evidence="1 2" key="1">
    <citation type="submission" date="2018-06" db="EMBL/GenBank/DDBJ databases">
        <title>Streptacidiphilus pinicola sp. nov., isolated from pine grove soil.</title>
        <authorList>
            <person name="Roh S.G."/>
            <person name="Park S."/>
            <person name="Kim M.-K."/>
            <person name="Yun B.-R."/>
            <person name="Park J."/>
            <person name="Kim M.J."/>
            <person name="Kim Y.S."/>
            <person name="Kim S.B."/>
        </authorList>
    </citation>
    <scope>NUCLEOTIDE SEQUENCE [LARGE SCALE GENOMIC DNA]</scope>
    <source>
        <strain evidence="1 2">MMS16-CNU450</strain>
    </source>
</reference>
<dbReference type="Gene3D" id="3.40.50.1820">
    <property type="entry name" value="alpha/beta hydrolase"/>
    <property type="match status" value="1"/>
</dbReference>
<name>A0A2X0K133_9ACTN</name>
<gene>
    <name evidence="1" type="ORF">DN069_34855</name>
</gene>
<proteinExistence type="predicted"/>
<accession>A0A2X0K133</accession>
<dbReference type="AlphaFoldDB" id="A0A2X0K133"/>
<evidence type="ECO:0008006" key="3">
    <source>
        <dbReference type="Google" id="ProtNLM"/>
    </source>
</evidence>
<evidence type="ECO:0000313" key="2">
    <source>
        <dbReference type="Proteomes" id="UP000248889"/>
    </source>
</evidence>
<dbReference type="Proteomes" id="UP000248889">
    <property type="component" value="Unassembled WGS sequence"/>
</dbReference>
<sequence>MAPRHASAPTLVVHGTEDRMVPVAHGAWLAARCPAAEWWEREGEGHVSVLSAAEAALEWLAARI</sequence>
<dbReference type="InterPro" id="IPR029058">
    <property type="entry name" value="AB_hydrolase_fold"/>
</dbReference>
<dbReference type="SUPFAM" id="SSF53474">
    <property type="entry name" value="alpha/beta-Hydrolases"/>
    <property type="match status" value="1"/>
</dbReference>
<dbReference type="EMBL" id="QKYN01000181">
    <property type="protein sequence ID" value="RAG81060.1"/>
    <property type="molecule type" value="Genomic_DNA"/>
</dbReference>
<dbReference type="OrthoDB" id="9800988at2"/>
<comment type="caution">
    <text evidence="1">The sequence shown here is derived from an EMBL/GenBank/DDBJ whole genome shotgun (WGS) entry which is preliminary data.</text>
</comment>